<dbReference type="STRING" id="32024.GCA_000788295_00947"/>
<keyword evidence="2" id="KW-1185">Reference proteome</keyword>
<organism evidence="1 2">
    <name type="scientific">Campylobacter sputorum subsp. sputorum</name>
    <dbReference type="NCBI Taxonomy" id="32024"/>
    <lineage>
        <taxon>Bacteria</taxon>
        <taxon>Pseudomonadati</taxon>
        <taxon>Campylobacterota</taxon>
        <taxon>Epsilonproteobacteria</taxon>
        <taxon>Campylobacterales</taxon>
        <taxon>Campylobacteraceae</taxon>
        <taxon>Campylobacter</taxon>
    </lineage>
</organism>
<dbReference type="RefSeq" id="WP_089182911.1">
    <property type="nucleotide sequence ID" value="NZ_CP043427.1"/>
</dbReference>
<dbReference type="AlphaFoldDB" id="A0A381DII9"/>
<reference evidence="1 2" key="1">
    <citation type="submission" date="2018-06" db="EMBL/GenBank/DDBJ databases">
        <authorList>
            <consortium name="Pathogen Informatics"/>
            <person name="Doyle S."/>
        </authorList>
    </citation>
    <scope>NUCLEOTIDE SEQUENCE [LARGE SCALE GENOMIC DNA]</scope>
    <source>
        <strain evidence="1 2">NCTC12475</strain>
    </source>
</reference>
<evidence type="ECO:0000313" key="1">
    <source>
        <dbReference type="EMBL" id="SUX10513.1"/>
    </source>
</evidence>
<proteinExistence type="predicted"/>
<sequence length="104" mass="11690">MKVENASFYDKIFVNSDKIKQNPIKEGSKTEESKKPKDPTAEIWNKIEKLKKQLSNLQAMIAKLSSNKDEASKELVAQLNAQCGQINAQILALFEQLLKGNVKV</sequence>
<gene>
    <name evidence="1" type="ORF">NCTC12475_00710</name>
</gene>
<dbReference type="EMBL" id="UFVD01000001">
    <property type="protein sequence ID" value="SUX10513.1"/>
    <property type="molecule type" value="Genomic_DNA"/>
</dbReference>
<dbReference type="GeneID" id="93091145"/>
<name>A0A381DII9_9BACT</name>
<accession>A0A381DII9</accession>
<evidence type="ECO:0000313" key="2">
    <source>
        <dbReference type="Proteomes" id="UP000254920"/>
    </source>
</evidence>
<protein>
    <submittedName>
        <fullName evidence="1">Uncharacterized protein</fullName>
    </submittedName>
</protein>
<dbReference type="Proteomes" id="UP000254920">
    <property type="component" value="Unassembled WGS sequence"/>
</dbReference>